<proteinExistence type="predicted"/>
<protein>
    <submittedName>
        <fullName evidence="1">Uncharacterized protein</fullName>
    </submittedName>
</protein>
<dbReference type="Proteomes" id="UP000076925">
    <property type="component" value="Unassembled WGS sequence"/>
</dbReference>
<comment type="caution">
    <text evidence="1">The sequence shown here is derived from an EMBL/GenBank/DDBJ whole genome shotgun (WGS) entry which is preliminary data.</text>
</comment>
<dbReference type="AlphaFoldDB" id="A0A139WYK9"/>
<organism evidence="1 2">
    <name type="scientific">Scytonema hofmannii PCC 7110</name>
    <dbReference type="NCBI Taxonomy" id="128403"/>
    <lineage>
        <taxon>Bacteria</taxon>
        <taxon>Bacillati</taxon>
        <taxon>Cyanobacteriota</taxon>
        <taxon>Cyanophyceae</taxon>
        <taxon>Nostocales</taxon>
        <taxon>Scytonemataceae</taxon>
        <taxon>Scytonema</taxon>
    </lineage>
</organism>
<accession>A0A139WYK9</accession>
<evidence type="ECO:0000313" key="1">
    <source>
        <dbReference type="EMBL" id="KYC37483.1"/>
    </source>
</evidence>
<keyword evidence="2" id="KW-1185">Reference proteome</keyword>
<dbReference type="EMBL" id="ANNX02000047">
    <property type="protein sequence ID" value="KYC37483.1"/>
    <property type="molecule type" value="Genomic_DNA"/>
</dbReference>
<name>A0A139WYK9_9CYAN</name>
<evidence type="ECO:0000313" key="2">
    <source>
        <dbReference type="Proteomes" id="UP000076925"/>
    </source>
</evidence>
<reference evidence="1 2" key="1">
    <citation type="journal article" date="2013" name="Genome Biol. Evol.">
        <title>Genomes of Stigonematalean cyanobacteria (subsection V) and the evolution of oxygenic photosynthesis from prokaryotes to plastids.</title>
        <authorList>
            <person name="Dagan T."/>
            <person name="Roettger M."/>
            <person name="Stucken K."/>
            <person name="Landan G."/>
            <person name="Koch R."/>
            <person name="Major P."/>
            <person name="Gould S.B."/>
            <person name="Goremykin V.V."/>
            <person name="Rippka R."/>
            <person name="Tandeau de Marsac N."/>
            <person name="Gugger M."/>
            <person name="Lockhart P.J."/>
            <person name="Allen J.F."/>
            <person name="Brune I."/>
            <person name="Maus I."/>
            <person name="Puhler A."/>
            <person name="Martin W.F."/>
        </authorList>
    </citation>
    <scope>NUCLEOTIDE SEQUENCE [LARGE SCALE GENOMIC DNA]</scope>
    <source>
        <strain evidence="1 2">PCC 7110</strain>
    </source>
</reference>
<sequence length="235" mass="25822">MAIAQWLSRYCLQSLMIFLAIALVSIPLLAIASEEKSNPSNKPEPLQTEITQLDLKIIEQLVVIAQRNSASVQETKDAMGLNAFVDVVEIELASYQTTSNFTPPDLASKEQGLSLNVTIDPIKLIRTVQQLPVMKARWSEAKHKLRVAVVKYYVAYLQARQSSKIAAYRMQKFSESERIASLHSQASVNQLANPDYIAAATEMLSTSTQERVALEELAACVGLSSQAAIAVINGK</sequence>
<gene>
    <name evidence="1" type="ORF">WA1_43615</name>
</gene>
<dbReference type="OrthoDB" id="482265at2"/>